<organism evidence="4 5">
    <name type="scientific">Alicyclobacillus fastidiosus</name>
    <dbReference type="NCBI Taxonomy" id="392011"/>
    <lineage>
        <taxon>Bacteria</taxon>
        <taxon>Bacillati</taxon>
        <taxon>Bacillota</taxon>
        <taxon>Bacilli</taxon>
        <taxon>Bacillales</taxon>
        <taxon>Alicyclobacillaceae</taxon>
        <taxon>Alicyclobacillus</taxon>
    </lineage>
</organism>
<dbReference type="SUPFAM" id="SSF54826">
    <property type="entry name" value="Enolase N-terminal domain-like"/>
    <property type="match status" value="1"/>
</dbReference>
<sequence length="377" mass="41814">MKITKVEPIVLRVPLDSPVVTSFGMMTSRTCVLVSVEADTGEYGIGEIWNNFPSWGVYEKIATLKHGIEPLVVGEDPRDIGRIHQKLLKTHTVMGLQWGALGPIYHSISGVDMALWDLLGKHTGYSVAKLLGGSVRESVGVYASGLGPGTFEELVEQHLEAGVTAFKLKVGKEEQQDIRNLKRMRDILPAQTKLMIDANQAWQRRTAIHCLQRYKEFDLTWIEEPLRCDDLEGLSLIREVTGIPIAAGENLYGQRNTRMALERNALDIIQPDLSKQGGISECRRMVDLAASWEVPYAPHFLGGAVCLAASVQFVAGIPGSVILELDANPNPFRERLFTKPIVIVNGHISVPQQPGLGFELDEEFVQFHRVPLQDISF</sequence>
<dbReference type="InterPro" id="IPR036849">
    <property type="entry name" value="Enolase-like_C_sf"/>
</dbReference>
<dbReference type="Pfam" id="PF13378">
    <property type="entry name" value="MR_MLE_C"/>
    <property type="match status" value="1"/>
</dbReference>
<dbReference type="EMBL" id="CP104067">
    <property type="protein sequence ID" value="WAH43065.1"/>
    <property type="molecule type" value="Genomic_DNA"/>
</dbReference>
<dbReference type="PANTHER" id="PTHR48080">
    <property type="entry name" value="D-GALACTONATE DEHYDRATASE-RELATED"/>
    <property type="match status" value="1"/>
</dbReference>
<dbReference type="SMART" id="SM00922">
    <property type="entry name" value="MR_MLE"/>
    <property type="match status" value="1"/>
</dbReference>
<keyword evidence="5" id="KW-1185">Reference proteome</keyword>
<dbReference type="InterPro" id="IPR013341">
    <property type="entry name" value="Mandelate_racemase_N_dom"/>
</dbReference>
<evidence type="ECO:0000313" key="5">
    <source>
        <dbReference type="Proteomes" id="UP001164761"/>
    </source>
</evidence>
<dbReference type="Gene3D" id="3.30.390.10">
    <property type="entry name" value="Enolase-like, N-terminal domain"/>
    <property type="match status" value="1"/>
</dbReference>
<keyword evidence="1" id="KW-0479">Metal-binding</keyword>
<dbReference type="RefSeq" id="WP_268006944.1">
    <property type="nucleotide sequence ID" value="NZ_BSUT01000001.1"/>
</dbReference>
<dbReference type="InterPro" id="IPR029017">
    <property type="entry name" value="Enolase-like_N"/>
</dbReference>
<dbReference type="PANTHER" id="PTHR48080:SF2">
    <property type="entry name" value="D-GALACTONATE DEHYDRATASE"/>
    <property type="match status" value="1"/>
</dbReference>
<dbReference type="Pfam" id="PF02746">
    <property type="entry name" value="MR_MLE_N"/>
    <property type="match status" value="1"/>
</dbReference>
<reference evidence="4" key="1">
    <citation type="submission" date="2022-08" db="EMBL/GenBank/DDBJ databases">
        <title>Alicyclobacillus fastidiosus DSM 17978, complete genome.</title>
        <authorList>
            <person name="Wang Q."/>
            <person name="Cai R."/>
            <person name="Wang Z."/>
        </authorList>
    </citation>
    <scope>NUCLEOTIDE SEQUENCE</scope>
    <source>
        <strain evidence="4">DSM 17978</strain>
    </source>
</reference>
<dbReference type="CDD" id="cd03316">
    <property type="entry name" value="MR_like"/>
    <property type="match status" value="1"/>
</dbReference>
<protein>
    <submittedName>
        <fullName evidence="4">Mandelate racemase/muconate lactonizing enzyme family protein</fullName>
    </submittedName>
</protein>
<dbReference type="SUPFAM" id="SSF51604">
    <property type="entry name" value="Enolase C-terminal domain-like"/>
    <property type="match status" value="1"/>
</dbReference>
<name>A0ABY6ZJG4_9BACL</name>
<evidence type="ECO:0000313" key="4">
    <source>
        <dbReference type="EMBL" id="WAH43065.1"/>
    </source>
</evidence>
<keyword evidence="2" id="KW-0456">Lyase</keyword>
<dbReference type="InterPro" id="IPR034593">
    <property type="entry name" value="DgoD-like"/>
</dbReference>
<dbReference type="Gene3D" id="3.20.20.120">
    <property type="entry name" value="Enolase-like C-terminal domain"/>
    <property type="match status" value="1"/>
</dbReference>
<proteinExistence type="predicted"/>
<evidence type="ECO:0000259" key="3">
    <source>
        <dbReference type="SMART" id="SM00922"/>
    </source>
</evidence>
<evidence type="ECO:0000256" key="2">
    <source>
        <dbReference type="ARBA" id="ARBA00023239"/>
    </source>
</evidence>
<dbReference type="InterPro" id="IPR013342">
    <property type="entry name" value="Mandelate_racemase_C"/>
</dbReference>
<accession>A0ABY6ZJG4</accession>
<evidence type="ECO:0000256" key="1">
    <source>
        <dbReference type="ARBA" id="ARBA00022723"/>
    </source>
</evidence>
<feature type="domain" description="Mandelate racemase/muconate lactonizing enzyme C-terminal" evidence="3">
    <location>
        <begin position="148"/>
        <end position="244"/>
    </location>
</feature>
<dbReference type="SFLD" id="SFLDS00001">
    <property type="entry name" value="Enolase"/>
    <property type="match status" value="1"/>
</dbReference>
<dbReference type="Proteomes" id="UP001164761">
    <property type="component" value="Chromosome"/>
</dbReference>
<gene>
    <name evidence="4" type="ORF">NZD89_06555</name>
</gene>
<dbReference type="InterPro" id="IPR029065">
    <property type="entry name" value="Enolase_C-like"/>
</dbReference>
<dbReference type="SFLD" id="SFLDG00179">
    <property type="entry name" value="mandelate_racemase"/>
    <property type="match status" value="1"/>
</dbReference>